<dbReference type="InterPro" id="IPR000219">
    <property type="entry name" value="DH_dom"/>
</dbReference>
<dbReference type="InterPro" id="IPR053026">
    <property type="entry name" value="CDC42_GEF"/>
</dbReference>
<dbReference type="Proteomes" id="UP000298138">
    <property type="component" value="Unassembled WGS sequence"/>
</dbReference>
<gene>
    <name evidence="5" type="ORF">EX30DRAFT_311449</name>
</gene>
<dbReference type="GO" id="GO:0005085">
    <property type="term" value="F:guanyl-nucleotide exchange factor activity"/>
    <property type="evidence" value="ECO:0007669"/>
    <property type="project" value="InterPro"/>
</dbReference>
<dbReference type="SMART" id="SM00325">
    <property type="entry name" value="RhoGEF"/>
    <property type="match status" value="1"/>
</dbReference>
<feature type="compositionally biased region" description="Low complexity" evidence="1">
    <location>
        <begin position="696"/>
        <end position="721"/>
    </location>
</feature>
<dbReference type="GO" id="GO:0005634">
    <property type="term" value="C:nucleus"/>
    <property type="evidence" value="ECO:0007669"/>
    <property type="project" value="TreeGrafter"/>
</dbReference>
<accession>A0A4V3SHR7</accession>
<dbReference type="InterPro" id="IPR053793">
    <property type="entry name" value="PB1-like"/>
</dbReference>
<dbReference type="Gene3D" id="3.10.20.90">
    <property type="entry name" value="Phosphatidylinositol 3-kinase Catalytic Subunit, Chain A, domain 1"/>
    <property type="match status" value="1"/>
</dbReference>
<dbReference type="GO" id="GO:0000935">
    <property type="term" value="C:division septum"/>
    <property type="evidence" value="ECO:0007669"/>
    <property type="project" value="TreeGrafter"/>
</dbReference>
<feature type="domain" description="PB1" evidence="4">
    <location>
        <begin position="817"/>
        <end position="908"/>
    </location>
</feature>
<dbReference type="PANTHER" id="PTHR47339:SF1">
    <property type="entry name" value="CELL DIVISION CONTROL PROTEIN 24"/>
    <property type="match status" value="1"/>
</dbReference>
<feature type="compositionally biased region" description="Basic and acidic residues" evidence="1">
    <location>
        <begin position="567"/>
        <end position="577"/>
    </location>
</feature>
<dbReference type="GO" id="GO:0031106">
    <property type="term" value="P:septin ring organization"/>
    <property type="evidence" value="ECO:0007669"/>
    <property type="project" value="TreeGrafter"/>
</dbReference>
<dbReference type="InterPro" id="IPR000270">
    <property type="entry name" value="PB1_dom"/>
</dbReference>
<dbReference type="Pfam" id="PF15411">
    <property type="entry name" value="PH_10"/>
    <property type="match status" value="1"/>
</dbReference>
<dbReference type="SUPFAM" id="SSF50729">
    <property type="entry name" value="PH domain-like"/>
    <property type="match status" value="1"/>
</dbReference>
<keyword evidence="6" id="KW-1185">Reference proteome</keyword>
<evidence type="ECO:0000259" key="4">
    <source>
        <dbReference type="PROSITE" id="PS51745"/>
    </source>
</evidence>
<dbReference type="GO" id="GO:0005737">
    <property type="term" value="C:cytoplasm"/>
    <property type="evidence" value="ECO:0007669"/>
    <property type="project" value="TreeGrafter"/>
</dbReference>
<sequence length="910" mass="100993">MQGVIIGIPSAQQSSPPAPASTAAGMSIPALNDSIINRKADPAQGLFQTCLTLLERLRDVPDFQTFLDVAAEEPGLNDPVQLLWRCFRMGSSLCVLFNATRPVELIREERLAPRLNTLNDCKAATFHFLKGIKEELDIDGDDSFMIYHLYSEDTNGFVKVTKTVMKILDILRDRKLLLNRGASDMAVVQTPQGPLDSRARIIQELVETERKYVQDLENLQDYMRYLDKEEAVTKDLMHGLFLNLNQLVDFQRRFLIKVETLNSSPPEQQNWGSLFTGKENSDAFGVYALYAANFEAAQALAVEHRDQLMKYPHPVFDNFAAFLIKPVQRLTKYPLLLRDLIKHTDALQAEDQGLPQGLEAIEAIAQQINEAIRKSENVQVVHDLFGRVEDWKGHRRDQFGELLLHGQFLVIKGDQKGDAEREYLIYLFENILLCCKETGTGKKQGKTIMGKSSRAALGPKQKTKLQLKGRIFMQNVTDVVSSSGHGSYTLQIYWRGDPGVENFVIKHTNEENLNQWKKHVQRQQQIAESAILDKPRGRGSGTGSTGGKDKASEFLWMENAKKAGDHHEVLDPRYRDTETEEEYFGSASSHNTWGSNTTLARSRSGTNENLPTPSQSYSRLPHGPSYHPSQSPPLSVNTNPALYNLATSPGNQDSYFSPVETPHSSRTNSNGSAYPFPRYQSSNGYDAPQFTPPNMSRSSSREGSSLQPQYQAYQARQPMQRPSLPGMHNSAAAAAAASRGRSASTPNITHITNSSTLPRGSPGGIIPPVPTLPTTYIPYSPSTSTISPSNRTSSGSPTSPNLPPHLLPARATTAPAQVKVKIHYLTDKLAIIVPYHIPYAQLLDRIERKVRICGNGPEIDRNTVIRIRYQDEDGDFISMQSDDDVVMAFDAGEGAGGGGAVTLYVQLVQQ</sequence>
<dbReference type="SUPFAM" id="SSF48065">
    <property type="entry name" value="DBL homology domain (DH-domain)"/>
    <property type="match status" value="1"/>
</dbReference>
<dbReference type="PROSITE" id="PS51745">
    <property type="entry name" value="PB1"/>
    <property type="match status" value="1"/>
</dbReference>
<feature type="compositionally biased region" description="Polar residues" evidence="1">
    <location>
        <begin position="662"/>
        <end position="672"/>
    </location>
</feature>
<evidence type="ECO:0000256" key="1">
    <source>
        <dbReference type="SAM" id="MobiDB-lite"/>
    </source>
</evidence>
<dbReference type="SUPFAM" id="SSF54277">
    <property type="entry name" value="CAD &amp; PB1 domains"/>
    <property type="match status" value="1"/>
</dbReference>
<dbReference type="Pfam" id="PF06395">
    <property type="entry name" value="CDC24"/>
    <property type="match status" value="1"/>
</dbReference>
<dbReference type="OrthoDB" id="1594986at2759"/>
<dbReference type="InterPro" id="IPR001849">
    <property type="entry name" value="PH_domain"/>
</dbReference>
<dbReference type="InParanoid" id="A0A4V3SHR7"/>
<feature type="domain" description="PH" evidence="2">
    <location>
        <begin position="401"/>
        <end position="525"/>
    </location>
</feature>
<feature type="compositionally biased region" description="Polar residues" evidence="1">
    <location>
        <begin position="745"/>
        <end position="758"/>
    </location>
</feature>
<dbReference type="CDD" id="cd05992">
    <property type="entry name" value="PB1"/>
    <property type="match status" value="1"/>
</dbReference>
<dbReference type="AlphaFoldDB" id="A0A4V3SHR7"/>
<evidence type="ECO:0008006" key="7">
    <source>
        <dbReference type="Google" id="ProtNLM"/>
    </source>
</evidence>
<dbReference type="EMBL" id="ML220155">
    <property type="protein sequence ID" value="TGZ77324.1"/>
    <property type="molecule type" value="Genomic_DNA"/>
</dbReference>
<dbReference type="Pfam" id="PF00621">
    <property type="entry name" value="RhoGEF"/>
    <property type="match status" value="1"/>
</dbReference>
<dbReference type="STRING" id="341454.A0A4V3SHR7"/>
<dbReference type="PROSITE" id="PS50003">
    <property type="entry name" value="PH_DOMAIN"/>
    <property type="match status" value="1"/>
</dbReference>
<dbReference type="InterPro" id="IPR011993">
    <property type="entry name" value="PH-like_dom_sf"/>
</dbReference>
<name>A0A4V3SHR7_9PEZI</name>
<evidence type="ECO:0000313" key="6">
    <source>
        <dbReference type="Proteomes" id="UP000298138"/>
    </source>
</evidence>
<protein>
    <recommendedName>
        <fullName evidence="7">DH domain-containing protein</fullName>
    </recommendedName>
</protein>
<feature type="region of interest" description="Disordered" evidence="1">
    <location>
        <begin position="567"/>
        <end position="804"/>
    </location>
</feature>
<dbReference type="InterPro" id="IPR033511">
    <property type="entry name" value="Cdc24/Scd1_PH_dom"/>
</dbReference>
<organism evidence="5 6">
    <name type="scientific">Ascodesmis nigricans</name>
    <dbReference type="NCBI Taxonomy" id="341454"/>
    <lineage>
        <taxon>Eukaryota</taxon>
        <taxon>Fungi</taxon>
        <taxon>Dikarya</taxon>
        <taxon>Ascomycota</taxon>
        <taxon>Pezizomycotina</taxon>
        <taxon>Pezizomycetes</taxon>
        <taxon>Pezizales</taxon>
        <taxon>Ascodesmidaceae</taxon>
        <taxon>Ascodesmis</taxon>
    </lineage>
</organism>
<dbReference type="GO" id="GO:0043332">
    <property type="term" value="C:mating projection tip"/>
    <property type="evidence" value="ECO:0007669"/>
    <property type="project" value="TreeGrafter"/>
</dbReference>
<proteinExistence type="predicted"/>
<feature type="compositionally biased region" description="Low complexity" evidence="1">
    <location>
        <begin position="730"/>
        <end position="744"/>
    </location>
</feature>
<dbReference type="Pfam" id="PF00564">
    <property type="entry name" value="PB1"/>
    <property type="match status" value="1"/>
</dbReference>
<dbReference type="SMART" id="SM00666">
    <property type="entry name" value="PB1"/>
    <property type="match status" value="1"/>
</dbReference>
<dbReference type="CDD" id="cd00160">
    <property type="entry name" value="RhoGEF"/>
    <property type="match status" value="1"/>
</dbReference>
<dbReference type="Gene3D" id="1.20.900.10">
    <property type="entry name" value="Dbl homology (DH) domain"/>
    <property type="match status" value="1"/>
</dbReference>
<feature type="domain" description="DH" evidence="3">
    <location>
        <begin position="197"/>
        <end position="371"/>
    </location>
</feature>
<dbReference type="PANTHER" id="PTHR47339">
    <property type="entry name" value="CELL DIVISION CONTROL PROTEIN 24"/>
    <property type="match status" value="1"/>
</dbReference>
<dbReference type="GO" id="GO:0030010">
    <property type="term" value="P:establishment of cell polarity"/>
    <property type="evidence" value="ECO:0007669"/>
    <property type="project" value="TreeGrafter"/>
</dbReference>
<feature type="compositionally biased region" description="Low complexity" evidence="1">
    <location>
        <begin position="772"/>
        <end position="799"/>
    </location>
</feature>
<evidence type="ECO:0000259" key="3">
    <source>
        <dbReference type="PROSITE" id="PS50010"/>
    </source>
</evidence>
<feature type="compositionally biased region" description="Polar residues" evidence="1">
    <location>
        <begin position="627"/>
        <end position="655"/>
    </location>
</feature>
<reference evidence="5 6" key="1">
    <citation type="submission" date="2019-04" db="EMBL/GenBank/DDBJ databases">
        <title>Comparative genomics and transcriptomics to analyze fruiting body development in filamentous ascomycetes.</title>
        <authorList>
            <consortium name="DOE Joint Genome Institute"/>
            <person name="Lutkenhaus R."/>
            <person name="Traeger S."/>
            <person name="Breuer J."/>
            <person name="Kuo A."/>
            <person name="Lipzen A."/>
            <person name="Pangilinan J."/>
            <person name="Dilworth D."/>
            <person name="Sandor L."/>
            <person name="Poggeler S."/>
            <person name="Barry K."/>
            <person name="Grigoriev I.V."/>
            <person name="Nowrousian M."/>
        </authorList>
    </citation>
    <scope>NUCLEOTIDE SEQUENCE [LARGE SCALE GENOMIC DNA]</scope>
    <source>
        <strain evidence="5 6">CBS 389.68</strain>
    </source>
</reference>
<dbReference type="InterPro" id="IPR010481">
    <property type="entry name" value="Cdc24/Scd1_N"/>
</dbReference>
<feature type="compositionally biased region" description="Polar residues" evidence="1">
    <location>
        <begin position="586"/>
        <end position="618"/>
    </location>
</feature>
<dbReference type="SMART" id="SM00233">
    <property type="entry name" value="PH"/>
    <property type="match status" value="1"/>
</dbReference>
<dbReference type="InterPro" id="IPR035899">
    <property type="entry name" value="DBL_dom_sf"/>
</dbReference>
<dbReference type="Gene3D" id="2.30.29.30">
    <property type="entry name" value="Pleckstrin-homology domain (PH domain)/Phosphotyrosine-binding domain (PTB)"/>
    <property type="match status" value="1"/>
</dbReference>
<feature type="region of interest" description="Disordered" evidence="1">
    <location>
        <begin position="524"/>
        <end position="553"/>
    </location>
</feature>
<dbReference type="CDD" id="cd13246">
    <property type="entry name" value="PH_Scd1"/>
    <property type="match status" value="1"/>
</dbReference>
<evidence type="ECO:0000313" key="5">
    <source>
        <dbReference type="EMBL" id="TGZ77324.1"/>
    </source>
</evidence>
<evidence type="ECO:0000259" key="2">
    <source>
        <dbReference type="PROSITE" id="PS50003"/>
    </source>
</evidence>
<dbReference type="PROSITE" id="PS50010">
    <property type="entry name" value="DH_2"/>
    <property type="match status" value="1"/>
</dbReference>